<organism evidence="2 3">
    <name type="scientific">Halobacillus litoralis</name>
    <dbReference type="NCBI Taxonomy" id="45668"/>
    <lineage>
        <taxon>Bacteria</taxon>
        <taxon>Bacillati</taxon>
        <taxon>Bacillota</taxon>
        <taxon>Bacilli</taxon>
        <taxon>Bacillales</taxon>
        <taxon>Bacillaceae</taxon>
        <taxon>Halobacillus</taxon>
    </lineage>
</organism>
<evidence type="ECO:0000256" key="1">
    <source>
        <dbReference type="SAM" id="Phobius"/>
    </source>
</evidence>
<dbReference type="KEGG" id="hli:HLI_19300"/>
<protein>
    <recommendedName>
        <fullName evidence="4">Type II secretion system protein</fullName>
    </recommendedName>
</protein>
<gene>
    <name evidence="2" type="ORF">HLI_19300</name>
</gene>
<accession>A0A410MHK9</accession>
<dbReference type="AlphaFoldDB" id="A0A410MHK9"/>
<dbReference type="OrthoDB" id="2970140at2"/>
<proteinExistence type="predicted"/>
<name>A0A410MHK9_9BACI</name>
<dbReference type="RefSeq" id="WP_128526470.1">
    <property type="nucleotide sequence ID" value="NZ_CP026118.1"/>
</dbReference>
<keyword evidence="1" id="KW-1133">Transmembrane helix</keyword>
<feature type="transmembrane region" description="Helical" evidence="1">
    <location>
        <begin position="12"/>
        <end position="33"/>
    </location>
</feature>
<keyword evidence="1" id="KW-0812">Transmembrane</keyword>
<keyword evidence="1" id="KW-0472">Membrane</keyword>
<evidence type="ECO:0000313" key="3">
    <source>
        <dbReference type="Proteomes" id="UP000287756"/>
    </source>
</evidence>
<evidence type="ECO:0000313" key="2">
    <source>
        <dbReference type="EMBL" id="QAS54204.1"/>
    </source>
</evidence>
<evidence type="ECO:0008006" key="4">
    <source>
        <dbReference type="Google" id="ProtNLM"/>
    </source>
</evidence>
<sequence>MKKNEGFTMIETISAFSILLVITTFLLPILTLVQSSQKDLSLEREVHLLLHDEFYNYIQTSDEFPYFKSDTTILPVRMSFQIEKGWIEGCAEWKNHHKRSKEFCLYAPYEE</sequence>
<dbReference type="EMBL" id="CP026118">
    <property type="protein sequence ID" value="QAS54204.1"/>
    <property type="molecule type" value="Genomic_DNA"/>
</dbReference>
<reference evidence="2 3" key="1">
    <citation type="submission" date="2018-01" db="EMBL/GenBank/DDBJ databases">
        <title>The whole genome sequencing and assembly of Halobacillus litoralis ERB031 strain.</title>
        <authorList>
            <person name="Lee S.-J."/>
            <person name="Park M.-K."/>
            <person name="Kim J.-Y."/>
            <person name="Lee Y.-J."/>
            <person name="Yi H."/>
            <person name="Bahn Y.-S."/>
            <person name="Kim J.F."/>
            <person name="Lee D.-W."/>
        </authorList>
    </citation>
    <scope>NUCLEOTIDE SEQUENCE [LARGE SCALE GENOMIC DNA]</scope>
    <source>
        <strain evidence="2 3">ERB 031</strain>
    </source>
</reference>
<dbReference type="Proteomes" id="UP000287756">
    <property type="component" value="Chromosome"/>
</dbReference>